<gene>
    <name evidence="2" type="ordered locus">cgR_1577</name>
</gene>
<dbReference type="SUPFAM" id="SSF63829">
    <property type="entry name" value="Calcium-dependent phosphotriesterase"/>
    <property type="match status" value="1"/>
</dbReference>
<evidence type="ECO:0000313" key="2">
    <source>
        <dbReference type="EMBL" id="BAF54569.1"/>
    </source>
</evidence>
<dbReference type="EMBL" id="AP009044">
    <property type="protein sequence ID" value="BAF54569.1"/>
    <property type="molecule type" value="Genomic_DNA"/>
</dbReference>
<name>A0AB72VBH7_CORGB</name>
<dbReference type="Gene3D" id="2.130.10.10">
    <property type="entry name" value="YVTN repeat-like/Quinoprotein amine dehydrogenase"/>
    <property type="match status" value="1"/>
</dbReference>
<reference evidence="2" key="1">
    <citation type="journal article" date="2007" name="Microbiology">
        <title>Comparative analysis of the Corynebacterium glutamicum group and complete genome sequence of strain R.</title>
        <authorList>
            <person name="Yukawa H."/>
            <person name="Omumasaba C.A."/>
            <person name="Nonaka H."/>
            <person name="Kos P."/>
            <person name="Okai N."/>
            <person name="Suzuki N."/>
            <person name="Suda M."/>
            <person name="Tsuge Y."/>
            <person name="Watanabe J."/>
            <person name="Ikeda Y."/>
            <person name="Vertes A.A."/>
            <person name="Inui M."/>
        </authorList>
    </citation>
    <scope>NUCLEOTIDE SEQUENCE</scope>
    <source>
        <strain evidence="2">R</strain>
    </source>
</reference>
<dbReference type="KEGG" id="cgt:cgR_1577"/>
<protein>
    <recommendedName>
        <fullName evidence="3">Prolipoprotein LppL</fullName>
    </recommendedName>
</protein>
<accession>A0AB72VBH7</accession>
<keyword evidence="1" id="KW-0732">Signal</keyword>
<dbReference type="Proteomes" id="UP000006698">
    <property type="component" value="Chromosome"/>
</dbReference>
<dbReference type="AlphaFoldDB" id="A0AB72VBH7"/>
<sequence>MNMRRRSRVSRLLPATALLASTALLLSACTQGVTDSPDMGKATPAVSPAASNPDGQVIEFGNITDMEVADGDILGVRTEDALAIGTVSDFEAGSQVELDVDKQCGDLTATGGTFVLPCADGVYLIDAKDPDLDELRATDKPVTVAALTSDDQLLVGNGEDEELTIYRKGEEPETFTVAGPNTQLIAVPVIDRHDAVVRTWNENTTIQDVDYPNDREGATLRVGLGVGQMAGGEDGLLVVSDEMGGQIAIYNADDVIRLQMTAPTDENPWAVAWDSSNALAWITSLSENTLVGYKISEGVPEEEQRLNTIADAQNLVVLSDSTLVVASATGDGIQIIDNPAS</sequence>
<dbReference type="InterPro" id="IPR015943">
    <property type="entry name" value="WD40/YVTN_repeat-like_dom_sf"/>
</dbReference>
<organism evidence="2">
    <name type="scientific">Corynebacterium glutamicum (strain R)</name>
    <dbReference type="NCBI Taxonomy" id="340322"/>
    <lineage>
        <taxon>Bacteria</taxon>
        <taxon>Bacillati</taxon>
        <taxon>Actinomycetota</taxon>
        <taxon>Actinomycetes</taxon>
        <taxon>Mycobacteriales</taxon>
        <taxon>Corynebacteriaceae</taxon>
        <taxon>Corynebacterium</taxon>
    </lineage>
</organism>
<dbReference type="PROSITE" id="PS51257">
    <property type="entry name" value="PROKAR_LIPOPROTEIN"/>
    <property type="match status" value="1"/>
</dbReference>
<proteinExistence type="predicted"/>
<feature type="signal peptide" evidence="1">
    <location>
        <begin position="1"/>
        <end position="28"/>
    </location>
</feature>
<evidence type="ECO:0000256" key="1">
    <source>
        <dbReference type="SAM" id="SignalP"/>
    </source>
</evidence>
<dbReference type="RefSeq" id="WP_011897268.1">
    <property type="nucleotide sequence ID" value="NC_009342.1"/>
</dbReference>
<feature type="chain" id="PRO_5044491413" description="Prolipoprotein LppL" evidence="1">
    <location>
        <begin position="29"/>
        <end position="341"/>
    </location>
</feature>
<evidence type="ECO:0008006" key="3">
    <source>
        <dbReference type="Google" id="ProtNLM"/>
    </source>
</evidence>